<sequence length="104" mass="11823">MQISNDQPKPKTWTEKNYGQICRNFTINRHIQCPEGSFIHWYVCCGADNTECCFGIQSWALVVFGCLSIVGLLILAHFLLLHFNIICAKEEDSISLTLEKVVES</sequence>
<keyword evidence="2" id="KW-1185">Reference proteome</keyword>
<reference evidence="3" key="1">
    <citation type="submission" date="2022-11" db="UniProtKB">
        <authorList>
            <consortium name="WormBaseParasite"/>
        </authorList>
    </citation>
    <scope>IDENTIFICATION</scope>
</reference>
<dbReference type="Proteomes" id="UP000887540">
    <property type="component" value="Unplaced"/>
</dbReference>
<accession>A0A914CC49</accession>
<evidence type="ECO:0000313" key="2">
    <source>
        <dbReference type="Proteomes" id="UP000887540"/>
    </source>
</evidence>
<evidence type="ECO:0000313" key="3">
    <source>
        <dbReference type="WBParaSite" id="ACRNAN_Path_813.g3085.t1"/>
    </source>
</evidence>
<dbReference type="PANTHER" id="PTHR34149">
    <property type="entry name" value="PROTEIN CBG11905-RELATED"/>
    <property type="match status" value="1"/>
</dbReference>
<dbReference type="PANTHER" id="PTHR34149:SF5">
    <property type="entry name" value="TRANSMEMBRANE PROTEIN"/>
    <property type="match status" value="1"/>
</dbReference>
<keyword evidence="1" id="KW-1133">Transmembrane helix</keyword>
<dbReference type="AlphaFoldDB" id="A0A914CC49"/>
<name>A0A914CC49_9BILA</name>
<dbReference type="InterPro" id="IPR022559">
    <property type="entry name" value="SUP-1-like"/>
</dbReference>
<dbReference type="Pfam" id="PF10853">
    <property type="entry name" value="DUF2650"/>
    <property type="match status" value="1"/>
</dbReference>
<feature type="transmembrane region" description="Helical" evidence="1">
    <location>
        <begin position="59"/>
        <end position="81"/>
    </location>
</feature>
<proteinExistence type="predicted"/>
<organism evidence="2 3">
    <name type="scientific">Acrobeloides nanus</name>
    <dbReference type="NCBI Taxonomy" id="290746"/>
    <lineage>
        <taxon>Eukaryota</taxon>
        <taxon>Metazoa</taxon>
        <taxon>Ecdysozoa</taxon>
        <taxon>Nematoda</taxon>
        <taxon>Chromadorea</taxon>
        <taxon>Rhabditida</taxon>
        <taxon>Tylenchina</taxon>
        <taxon>Cephalobomorpha</taxon>
        <taxon>Cephaloboidea</taxon>
        <taxon>Cephalobidae</taxon>
        <taxon>Acrobeloides</taxon>
    </lineage>
</organism>
<keyword evidence="1" id="KW-0472">Membrane</keyword>
<evidence type="ECO:0000256" key="1">
    <source>
        <dbReference type="SAM" id="Phobius"/>
    </source>
</evidence>
<keyword evidence="1" id="KW-0812">Transmembrane</keyword>
<dbReference type="WBParaSite" id="ACRNAN_Path_813.g3085.t1">
    <property type="protein sequence ID" value="ACRNAN_Path_813.g3085.t1"/>
    <property type="gene ID" value="ACRNAN_Path_813.g3085"/>
</dbReference>
<protein>
    <submittedName>
        <fullName evidence="3">Uncharacterized protein</fullName>
    </submittedName>
</protein>